<comment type="caution">
    <text evidence="2">The sequence shown here is derived from an EMBL/GenBank/DDBJ whole genome shotgun (WGS) entry which is preliminary data.</text>
</comment>
<reference evidence="2" key="1">
    <citation type="journal article" date="2014" name="Front. Microbiol.">
        <title>High frequency of phylogenetically diverse reductive dehalogenase-homologous genes in deep subseafloor sedimentary metagenomes.</title>
        <authorList>
            <person name="Kawai M."/>
            <person name="Futagami T."/>
            <person name="Toyoda A."/>
            <person name="Takaki Y."/>
            <person name="Nishi S."/>
            <person name="Hori S."/>
            <person name="Arai W."/>
            <person name="Tsubouchi T."/>
            <person name="Morono Y."/>
            <person name="Uchiyama I."/>
            <person name="Ito T."/>
            <person name="Fujiyama A."/>
            <person name="Inagaki F."/>
            <person name="Takami H."/>
        </authorList>
    </citation>
    <scope>NUCLEOTIDE SEQUENCE</scope>
    <source>
        <strain evidence="2">Expedition CK06-06</strain>
    </source>
</reference>
<organism evidence="2">
    <name type="scientific">marine sediment metagenome</name>
    <dbReference type="NCBI Taxonomy" id="412755"/>
    <lineage>
        <taxon>unclassified sequences</taxon>
        <taxon>metagenomes</taxon>
        <taxon>ecological metagenomes</taxon>
    </lineage>
</organism>
<sequence>MAQNEQPTTAVEVIEVAPVPIRLTPEAIEITKQNIALCEQLVSEVLEGDIDWGQIPGIAQPNLWDPGASKIMAAFNCYPKYTVLNRIEEDNLISFTIESTLVNRQSRQPLATGIGACSTRETKYKYRWVFEEEAISMGLNPVTLKRKDKKYQVTNPERGELVNTIAKMSAKRADIDAVQSLPGVAATLRKLFKGMPVKGKEKRDWNWFWTQLRTMGVDSKKAHSILGVVSIKDDWVGKGKTLDAALAVIKLALAKEKPSPLKGDEAAWEDLRHPTEGEEKPGAAAASKKEPKPKRDPSSIKTIDDL</sequence>
<dbReference type="AlphaFoldDB" id="X1T3T4"/>
<name>X1T3T4_9ZZZZ</name>
<gene>
    <name evidence="2" type="ORF">S12H4_14478</name>
</gene>
<dbReference type="EMBL" id="BARW01006903">
    <property type="protein sequence ID" value="GAI82285.1"/>
    <property type="molecule type" value="Genomic_DNA"/>
</dbReference>
<feature type="region of interest" description="Disordered" evidence="1">
    <location>
        <begin position="258"/>
        <end position="306"/>
    </location>
</feature>
<proteinExistence type="predicted"/>
<accession>X1T3T4</accession>
<feature type="non-terminal residue" evidence="2">
    <location>
        <position position="306"/>
    </location>
</feature>
<protein>
    <submittedName>
        <fullName evidence="2">Uncharacterized protein</fullName>
    </submittedName>
</protein>
<evidence type="ECO:0000256" key="1">
    <source>
        <dbReference type="SAM" id="MobiDB-lite"/>
    </source>
</evidence>
<evidence type="ECO:0000313" key="2">
    <source>
        <dbReference type="EMBL" id="GAI82285.1"/>
    </source>
</evidence>